<name>A0A165R226_EXIGL</name>
<keyword evidence="3" id="KW-1185">Reference proteome</keyword>
<evidence type="ECO:0000256" key="1">
    <source>
        <dbReference type="SAM" id="MobiDB-lite"/>
    </source>
</evidence>
<dbReference type="Proteomes" id="UP000077266">
    <property type="component" value="Unassembled WGS sequence"/>
</dbReference>
<gene>
    <name evidence="2" type="ORF">EXIGLDRAFT_24377</name>
</gene>
<protein>
    <submittedName>
        <fullName evidence="2">Uncharacterized protein</fullName>
    </submittedName>
</protein>
<feature type="region of interest" description="Disordered" evidence="1">
    <location>
        <begin position="113"/>
        <end position="183"/>
    </location>
</feature>
<dbReference type="EMBL" id="KV425882">
    <property type="protein sequence ID" value="KZW04389.1"/>
    <property type="molecule type" value="Genomic_DNA"/>
</dbReference>
<feature type="compositionally biased region" description="Low complexity" evidence="1">
    <location>
        <begin position="136"/>
        <end position="153"/>
    </location>
</feature>
<feature type="region of interest" description="Disordered" evidence="1">
    <location>
        <begin position="20"/>
        <end position="74"/>
    </location>
</feature>
<reference evidence="2 3" key="1">
    <citation type="journal article" date="2016" name="Mol. Biol. Evol.">
        <title>Comparative Genomics of Early-Diverging Mushroom-Forming Fungi Provides Insights into the Origins of Lignocellulose Decay Capabilities.</title>
        <authorList>
            <person name="Nagy L.G."/>
            <person name="Riley R."/>
            <person name="Tritt A."/>
            <person name="Adam C."/>
            <person name="Daum C."/>
            <person name="Floudas D."/>
            <person name="Sun H."/>
            <person name="Yadav J.S."/>
            <person name="Pangilinan J."/>
            <person name="Larsson K.H."/>
            <person name="Matsuura K."/>
            <person name="Barry K."/>
            <person name="Labutti K."/>
            <person name="Kuo R."/>
            <person name="Ohm R.A."/>
            <person name="Bhattacharya S.S."/>
            <person name="Shirouzu T."/>
            <person name="Yoshinaga Y."/>
            <person name="Martin F.M."/>
            <person name="Grigoriev I.V."/>
            <person name="Hibbett D.S."/>
        </authorList>
    </citation>
    <scope>NUCLEOTIDE SEQUENCE [LARGE SCALE GENOMIC DNA]</scope>
    <source>
        <strain evidence="2 3">HHB12029</strain>
    </source>
</reference>
<organism evidence="2 3">
    <name type="scientific">Exidia glandulosa HHB12029</name>
    <dbReference type="NCBI Taxonomy" id="1314781"/>
    <lineage>
        <taxon>Eukaryota</taxon>
        <taxon>Fungi</taxon>
        <taxon>Dikarya</taxon>
        <taxon>Basidiomycota</taxon>
        <taxon>Agaricomycotina</taxon>
        <taxon>Agaricomycetes</taxon>
        <taxon>Auriculariales</taxon>
        <taxon>Exidiaceae</taxon>
        <taxon>Exidia</taxon>
    </lineage>
</organism>
<evidence type="ECO:0000313" key="2">
    <source>
        <dbReference type="EMBL" id="KZW04389.1"/>
    </source>
</evidence>
<dbReference type="AlphaFoldDB" id="A0A165R226"/>
<evidence type="ECO:0000313" key="3">
    <source>
        <dbReference type="Proteomes" id="UP000077266"/>
    </source>
</evidence>
<feature type="compositionally biased region" description="Polar residues" evidence="1">
    <location>
        <begin position="155"/>
        <end position="172"/>
    </location>
</feature>
<proteinExistence type="predicted"/>
<sequence length="313" mass="33218">MSVRRSRRRQMDREIAEAAAIQNGFGSGGFEDDNDRLPLGANGLYARPSQSTARGPSTDYGSTAPGGGGYAPSGYSGYSGGYQVQYGQYNASPYAYQNGAQYGVPPPMPGAVEPDVYAYNPGAQQQQPHPVSPRRSGSSGDAMAAVGMAGVGARTRTNSGGNGNVQYPQMQGSPPPGAPHAAAMVPGMSRYAQARAQPEMRQVTPPPVAATNPPPSAFVPPAPPAPMRQSSASSVQVQDNKDYGSGMDYKVRASSVPFDHPSAKWLIVSCLRRSLMNEAPRTRDIVLDDRREHCSSSCFYTFFRPQGHVGTPR</sequence>
<accession>A0A165R226</accession>
<dbReference type="InParanoid" id="A0A165R226"/>